<reference evidence="2" key="1">
    <citation type="journal article" date="2017" name="Nature">
        <title>The sunflower genome provides insights into oil metabolism, flowering and Asterid evolution.</title>
        <authorList>
            <person name="Badouin H."/>
            <person name="Gouzy J."/>
            <person name="Grassa C.J."/>
            <person name="Murat F."/>
            <person name="Staton S.E."/>
            <person name="Cottret L."/>
            <person name="Lelandais-Briere C."/>
            <person name="Owens G.L."/>
            <person name="Carrere S."/>
            <person name="Mayjonade B."/>
            <person name="Legrand L."/>
            <person name="Gill N."/>
            <person name="Kane N.C."/>
            <person name="Bowers J.E."/>
            <person name="Hubner S."/>
            <person name="Bellec A."/>
            <person name="Berard A."/>
            <person name="Berges H."/>
            <person name="Blanchet N."/>
            <person name="Boniface M.C."/>
            <person name="Brunel D."/>
            <person name="Catrice O."/>
            <person name="Chaidir N."/>
            <person name="Claudel C."/>
            <person name="Donnadieu C."/>
            <person name="Faraut T."/>
            <person name="Fievet G."/>
            <person name="Helmstetter N."/>
            <person name="King M."/>
            <person name="Knapp S.J."/>
            <person name="Lai Z."/>
            <person name="Le Paslier M.C."/>
            <person name="Lippi Y."/>
            <person name="Lorenzon L."/>
            <person name="Mandel J.R."/>
            <person name="Marage G."/>
            <person name="Marchand G."/>
            <person name="Marquand E."/>
            <person name="Bret-Mestries E."/>
            <person name="Morien E."/>
            <person name="Nambeesan S."/>
            <person name="Nguyen T."/>
            <person name="Pegot-Espagnet P."/>
            <person name="Pouilly N."/>
            <person name="Raftis F."/>
            <person name="Sallet E."/>
            <person name="Schiex T."/>
            <person name="Thomas J."/>
            <person name="Vandecasteele C."/>
            <person name="Vares D."/>
            <person name="Vear F."/>
            <person name="Vautrin S."/>
            <person name="Crespi M."/>
            <person name="Mangin B."/>
            <person name="Burke J.M."/>
            <person name="Salse J."/>
            <person name="Munos S."/>
            <person name="Vincourt P."/>
            <person name="Rieseberg L.H."/>
            <person name="Langlade N.B."/>
        </authorList>
    </citation>
    <scope>NUCLEOTIDE SEQUENCE [LARGE SCALE GENOMIC DNA]</scope>
    <source>
        <strain evidence="2">cv. SF193</strain>
    </source>
</reference>
<evidence type="ECO:0000313" key="2">
    <source>
        <dbReference type="Proteomes" id="UP000215914"/>
    </source>
</evidence>
<dbReference type="EMBL" id="CM007896">
    <property type="protein sequence ID" value="OTG21110.1"/>
    <property type="molecule type" value="Genomic_DNA"/>
</dbReference>
<keyword evidence="2" id="KW-1185">Reference proteome</keyword>
<organism evidence="1 2">
    <name type="scientific">Helianthus annuus</name>
    <name type="common">Common sunflower</name>
    <dbReference type="NCBI Taxonomy" id="4232"/>
    <lineage>
        <taxon>Eukaryota</taxon>
        <taxon>Viridiplantae</taxon>
        <taxon>Streptophyta</taxon>
        <taxon>Embryophyta</taxon>
        <taxon>Tracheophyta</taxon>
        <taxon>Spermatophyta</taxon>
        <taxon>Magnoliopsida</taxon>
        <taxon>eudicotyledons</taxon>
        <taxon>Gunneridae</taxon>
        <taxon>Pentapetalae</taxon>
        <taxon>asterids</taxon>
        <taxon>campanulids</taxon>
        <taxon>Asterales</taxon>
        <taxon>Asteraceae</taxon>
        <taxon>Asteroideae</taxon>
        <taxon>Heliantheae alliance</taxon>
        <taxon>Heliantheae</taxon>
        <taxon>Helianthus</taxon>
    </lineage>
</organism>
<proteinExistence type="predicted"/>
<evidence type="ECO:0000313" key="1">
    <source>
        <dbReference type="EMBL" id="OTG21110.1"/>
    </source>
</evidence>
<dbReference type="InParanoid" id="A0A251UCM7"/>
<dbReference type="Proteomes" id="UP000215914">
    <property type="component" value="Chromosome 7"/>
</dbReference>
<accession>A0A251UCM7</accession>
<dbReference type="AlphaFoldDB" id="A0A251UCM7"/>
<sequence>MGVTSWYQSPGLREIKYEEHDIRKCNVTNWKEIVKQNMDNKSMDFDLCQNVHKRKLVTRMNEVNPKHGMDGDEEDRLVSACPSTASRKFLIVQLCKTHGIPMDMDSRIEG</sequence>
<protein>
    <submittedName>
        <fullName evidence="1">Uncharacterized protein</fullName>
    </submittedName>
</protein>
<name>A0A251UCM7_HELAN</name>
<gene>
    <name evidence="1" type="ORF">HannXRQ_Chr07g0200561</name>
</gene>